<reference evidence="7" key="1">
    <citation type="journal article" date="2019" name="Int. J. Syst. Evol. Microbiol.">
        <title>The Global Catalogue of Microorganisms (GCM) 10K type strain sequencing project: providing services to taxonomists for standard genome sequencing and annotation.</title>
        <authorList>
            <consortium name="The Broad Institute Genomics Platform"/>
            <consortium name="The Broad Institute Genome Sequencing Center for Infectious Disease"/>
            <person name="Wu L."/>
            <person name="Ma J."/>
        </authorList>
    </citation>
    <scope>NUCLEOTIDE SEQUENCE [LARGE SCALE GENOMIC DNA]</scope>
    <source>
        <strain evidence="7">CGMCC 4.7367</strain>
    </source>
</reference>
<dbReference type="PRINTS" id="PR00455">
    <property type="entry name" value="HTHTETR"/>
</dbReference>
<evidence type="ECO:0000256" key="1">
    <source>
        <dbReference type="ARBA" id="ARBA00023015"/>
    </source>
</evidence>
<keyword evidence="7" id="KW-1185">Reference proteome</keyword>
<dbReference type="Proteomes" id="UP000605568">
    <property type="component" value="Unassembled WGS sequence"/>
</dbReference>
<dbReference type="PANTHER" id="PTHR47506:SF1">
    <property type="entry name" value="HTH-TYPE TRANSCRIPTIONAL REGULATOR YJDC"/>
    <property type="match status" value="1"/>
</dbReference>
<name>A0ABQ3MGA8_9PSEU</name>
<keyword evidence="1" id="KW-0805">Transcription regulation</keyword>
<evidence type="ECO:0000313" key="6">
    <source>
        <dbReference type="EMBL" id="GHH42641.1"/>
    </source>
</evidence>
<comment type="caution">
    <text evidence="6">The sequence shown here is derived from an EMBL/GenBank/DDBJ whole genome shotgun (WGS) entry which is preliminary data.</text>
</comment>
<sequence length="209" mass="22591">MAEPTHKPLRPQRLTAKGAATRERIVRAAAELMHTQGVERTSLDDVIAVSGTGRSQLYHYFADKAAIVDAVVEFQIEQVLGAQEELLRNADSMNGLTRWRDAVVAHNRSLKGAHGCPLGSLASALSDSSEITRQAIARGFDRWEGALRTGLQHMRQTGALAQEADPATLATGLLAALQGGYLLAQARRDATSIQVALDTALDHIRSFTR</sequence>
<dbReference type="InterPro" id="IPR036271">
    <property type="entry name" value="Tet_transcr_reg_TetR-rel_C_sf"/>
</dbReference>
<protein>
    <submittedName>
        <fullName evidence="6">Transcriptional regulator</fullName>
    </submittedName>
</protein>
<dbReference type="PANTHER" id="PTHR47506">
    <property type="entry name" value="TRANSCRIPTIONAL REGULATORY PROTEIN"/>
    <property type="match status" value="1"/>
</dbReference>
<keyword evidence="2 4" id="KW-0238">DNA-binding</keyword>
<dbReference type="SUPFAM" id="SSF48498">
    <property type="entry name" value="Tetracyclin repressor-like, C-terminal domain"/>
    <property type="match status" value="1"/>
</dbReference>
<evidence type="ECO:0000256" key="4">
    <source>
        <dbReference type="PROSITE-ProRule" id="PRU00335"/>
    </source>
</evidence>
<dbReference type="EMBL" id="BNAR01000005">
    <property type="protein sequence ID" value="GHH42641.1"/>
    <property type="molecule type" value="Genomic_DNA"/>
</dbReference>
<feature type="domain" description="HTH tetR-type" evidence="5">
    <location>
        <begin position="19"/>
        <end position="79"/>
    </location>
</feature>
<evidence type="ECO:0000256" key="2">
    <source>
        <dbReference type="ARBA" id="ARBA00023125"/>
    </source>
</evidence>
<dbReference type="Pfam" id="PF16925">
    <property type="entry name" value="TetR_C_13"/>
    <property type="match status" value="1"/>
</dbReference>
<dbReference type="Pfam" id="PF00440">
    <property type="entry name" value="TetR_N"/>
    <property type="match status" value="1"/>
</dbReference>
<dbReference type="InterPro" id="IPR011075">
    <property type="entry name" value="TetR_C"/>
</dbReference>
<dbReference type="InterPro" id="IPR001647">
    <property type="entry name" value="HTH_TetR"/>
</dbReference>
<evidence type="ECO:0000259" key="5">
    <source>
        <dbReference type="PROSITE" id="PS50977"/>
    </source>
</evidence>
<proteinExistence type="predicted"/>
<dbReference type="PROSITE" id="PS50977">
    <property type="entry name" value="HTH_TETR_2"/>
    <property type="match status" value="1"/>
</dbReference>
<dbReference type="InterPro" id="IPR009057">
    <property type="entry name" value="Homeodomain-like_sf"/>
</dbReference>
<feature type="DNA-binding region" description="H-T-H motif" evidence="4">
    <location>
        <begin position="42"/>
        <end position="61"/>
    </location>
</feature>
<evidence type="ECO:0000313" key="7">
    <source>
        <dbReference type="Proteomes" id="UP000605568"/>
    </source>
</evidence>
<dbReference type="Gene3D" id="1.10.357.10">
    <property type="entry name" value="Tetracycline Repressor, domain 2"/>
    <property type="match status" value="1"/>
</dbReference>
<keyword evidence="3" id="KW-0804">Transcription</keyword>
<organism evidence="6 7">
    <name type="scientific">Lentzea cavernae</name>
    <dbReference type="NCBI Taxonomy" id="2020703"/>
    <lineage>
        <taxon>Bacteria</taxon>
        <taxon>Bacillati</taxon>
        <taxon>Actinomycetota</taxon>
        <taxon>Actinomycetes</taxon>
        <taxon>Pseudonocardiales</taxon>
        <taxon>Pseudonocardiaceae</taxon>
        <taxon>Lentzea</taxon>
    </lineage>
</organism>
<dbReference type="SUPFAM" id="SSF46689">
    <property type="entry name" value="Homeodomain-like"/>
    <property type="match status" value="1"/>
</dbReference>
<dbReference type="RefSeq" id="WP_229904870.1">
    <property type="nucleotide sequence ID" value="NZ_BNAR01000005.1"/>
</dbReference>
<accession>A0ABQ3MGA8</accession>
<gene>
    <name evidence="6" type="ORF">GCM10017774_39340</name>
</gene>
<evidence type="ECO:0000256" key="3">
    <source>
        <dbReference type="ARBA" id="ARBA00023163"/>
    </source>
</evidence>